<gene>
    <name evidence="3" type="ORF">A2989_02185</name>
</gene>
<proteinExistence type="predicted"/>
<dbReference type="EMBL" id="MEXN01000009">
    <property type="protein sequence ID" value="OGD03102.1"/>
    <property type="molecule type" value="Genomic_DNA"/>
</dbReference>
<evidence type="ECO:0000256" key="2">
    <source>
        <dbReference type="SAM" id="SignalP"/>
    </source>
</evidence>
<keyword evidence="1" id="KW-0472">Membrane</keyword>
<feature type="chain" id="PRO_5009515976" evidence="2">
    <location>
        <begin position="25"/>
        <end position="165"/>
    </location>
</feature>
<protein>
    <submittedName>
        <fullName evidence="3">Uncharacterized protein</fullName>
    </submittedName>
</protein>
<organism evidence="3 4">
    <name type="scientific">Candidatus Amesbacteria bacterium RIFCSPLOWO2_01_FULL_48_25</name>
    <dbReference type="NCBI Taxonomy" id="1797259"/>
    <lineage>
        <taxon>Bacteria</taxon>
        <taxon>Candidatus Amesiibacteriota</taxon>
    </lineage>
</organism>
<feature type="transmembrane region" description="Helical" evidence="1">
    <location>
        <begin position="140"/>
        <end position="160"/>
    </location>
</feature>
<name>A0A1F4Z9Z3_9BACT</name>
<dbReference type="AlphaFoldDB" id="A0A1F4Z9Z3"/>
<comment type="caution">
    <text evidence="3">The sequence shown here is derived from an EMBL/GenBank/DDBJ whole genome shotgun (WGS) entry which is preliminary data.</text>
</comment>
<keyword evidence="1" id="KW-1133">Transmembrane helix</keyword>
<feature type="signal peptide" evidence="2">
    <location>
        <begin position="1"/>
        <end position="24"/>
    </location>
</feature>
<evidence type="ECO:0000313" key="3">
    <source>
        <dbReference type="EMBL" id="OGD03102.1"/>
    </source>
</evidence>
<keyword evidence="2" id="KW-0732">Signal</keyword>
<evidence type="ECO:0000313" key="4">
    <source>
        <dbReference type="Proteomes" id="UP000177080"/>
    </source>
</evidence>
<dbReference type="STRING" id="1797259.A2989_02185"/>
<reference evidence="3 4" key="1">
    <citation type="journal article" date="2016" name="Nat. Commun.">
        <title>Thousands of microbial genomes shed light on interconnected biogeochemical processes in an aquifer system.</title>
        <authorList>
            <person name="Anantharaman K."/>
            <person name="Brown C.T."/>
            <person name="Hug L.A."/>
            <person name="Sharon I."/>
            <person name="Castelle C.J."/>
            <person name="Probst A.J."/>
            <person name="Thomas B.C."/>
            <person name="Singh A."/>
            <person name="Wilkins M.J."/>
            <person name="Karaoz U."/>
            <person name="Brodie E.L."/>
            <person name="Williams K.H."/>
            <person name="Hubbard S.S."/>
            <person name="Banfield J.F."/>
        </authorList>
    </citation>
    <scope>NUCLEOTIDE SEQUENCE [LARGE SCALE GENOMIC DNA]</scope>
</reference>
<accession>A0A1F4Z9Z3</accession>
<feature type="transmembrane region" description="Helical" evidence="1">
    <location>
        <begin position="96"/>
        <end position="119"/>
    </location>
</feature>
<keyword evidence="1" id="KW-0812">Transmembrane</keyword>
<dbReference type="Proteomes" id="UP000177080">
    <property type="component" value="Unassembled WGS sequence"/>
</dbReference>
<evidence type="ECO:0000256" key="1">
    <source>
        <dbReference type="SAM" id="Phobius"/>
    </source>
</evidence>
<sequence length="165" mass="17283">MPRLLLLLLLSPAIALATAGPASAQTCPGSCLPWSSGCTGTTSTICYSNCCNPGSYFCCIPSGVGPGGISGVSGPPGLRSEFTDYSRLVANLARRFLLFAIALSGTFFLYRLITAGFAYMNAKGEPGSIQSGTKQITNALIGLIVVTMAFFIIQIIQSIFRITIL</sequence>